<evidence type="ECO:0000256" key="1">
    <source>
        <dbReference type="ARBA" id="ARBA00022658"/>
    </source>
</evidence>
<feature type="repeat" description="RCC1" evidence="3">
    <location>
        <begin position="107"/>
        <end position="165"/>
    </location>
</feature>
<feature type="repeat" description="RCC1" evidence="3">
    <location>
        <begin position="278"/>
        <end position="331"/>
    </location>
</feature>
<feature type="domain" description="RCC1-like" evidence="4">
    <location>
        <begin position="3"/>
        <end position="385"/>
    </location>
</feature>
<dbReference type="PROSITE" id="PS50012">
    <property type="entry name" value="RCC1_3"/>
    <property type="match status" value="6"/>
</dbReference>
<proteinExistence type="predicted"/>
<dbReference type="InterPro" id="IPR000408">
    <property type="entry name" value="Reg_chr_condens"/>
</dbReference>
<dbReference type="InterPro" id="IPR051553">
    <property type="entry name" value="Ran_GTPase-activating"/>
</dbReference>
<keyword evidence="2" id="KW-0677">Repeat</keyword>
<feature type="repeat" description="RCC1" evidence="3">
    <location>
        <begin position="337"/>
        <end position="389"/>
    </location>
</feature>
<evidence type="ECO:0000256" key="3">
    <source>
        <dbReference type="PROSITE-ProRule" id="PRU00235"/>
    </source>
</evidence>
<evidence type="ECO:0000313" key="5">
    <source>
        <dbReference type="EMBL" id="RKP27608.1"/>
    </source>
</evidence>
<keyword evidence="6" id="KW-1185">Reference proteome</keyword>
<dbReference type="EMBL" id="KZ989180">
    <property type="protein sequence ID" value="RKP27608.1"/>
    <property type="molecule type" value="Genomic_DNA"/>
</dbReference>
<dbReference type="PANTHER" id="PTHR45982:SF5">
    <property type="entry name" value="RCC DOMAIN-CONTAINING PROTEIN ATS1"/>
    <property type="match status" value="1"/>
</dbReference>
<dbReference type="PANTHER" id="PTHR45982">
    <property type="entry name" value="REGULATOR OF CHROMOSOME CONDENSATION"/>
    <property type="match status" value="1"/>
</dbReference>
<dbReference type="Proteomes" id="UP000278143">
    <property type="component" value="Unassembled WGS sequence"/>
</dbReference>
<name>A0A4P9Z584_9FUNG</name>
<dbReference type="SUPFAM" id="SSF50985">
    <property type="entry name" value="RCC1/BLIP-II"/>
    <property type="match status" value="1"/>
</dbReference>
<gene>
    <name evidence="5" type="ORF">SYNPS1DRAFT_12430</name>
</gene>
<evidence type="ECO:0000256" key="2">
    <source>
        <dbReference type="ARBA" id="ARBA00022737"/>
    </source>
</evidence>
<dbReference type="OrthoDB" id="5370059at2759"/>
<reference evidence="6" key="1">
    <citation type="journal article" date="2018" name="Nat. Microbiol.">
        <title>Leveraging single-cell genomics to expand the fungal tree of life.</title>
        <authorList>
            <person name="Ahrendt S.R."/>
            <person name="Quandt C.A."/>
            <person name="Ciobanu D."/>
            <person name="Clum A."/>
            <person name="Salamov A."/>
            <person name="Andreopoulos B."/>
            <person name="Cheng J.F."/>
            <person name="Woyke T."/>
            <person name="Pelin A."/>
            <person name="Henrissat B."/>
            <person name="Reynolds N.K."/>
            <person name="Benny G.L."/>
            <person name="Smith M.E."/>
            <person name="James T.Y."/>
            <person name="Grigoriev I.V."/>
        </authorList>
    </citation>
    <scope>NUCLEOTIDE SEQUENCE [LARGE SCALE GENOMIC DNA]</scope>
    <source>
        <strain evidence="6">Benny S71-1</strain>
    </source>
</reference>
<dbReference type="InterPro" id="IPR009091">
    <property type="entry name" value="RCC1/BLIP-II"/>
</dbReference>
<dbReference type="InterPro" id="IPR058923">
    <property type="entry name" value="RCC1-like_dom"/>
</dbReference>
<dbReference type="GO" id="GO:0005085">
    <property type="term" value="F:guanyl-nucleotide exchange factor activity"/>
    <property type="evidence" value="ECO:0007669"/>
    <property type="project" value="TreeGrafter"/>
</dbReference>
<evidence type="ECO:0000313" key="6">
    <source>
        <dbReference type="Proteomes" id="UP000278143"/>
    </source>
</evidence>
<dbReference type="Pfam" id="PF25390">
    <property type="entry name" value="WD40_RLD"/>
    <property type="match status" value="1"/>
</dbReference>
<feature type="repeat" description="RCC1" evidence="3">
    <location>
        <begin position="1"/>
        <end position="52"/>
    </location>
</feature>
<dbReference type="AlphaFoldDB" id="A0A4P9Z584"/>
<evidence type="ECO:0000259" key="4">
    <source>
        <dbReference type="Pfam" id="PF25390"/>
    </source>
</evidence>
<dbReference type="Gene3D" id="2.130.10.30">
    <property type="entry name" value="Regulator of chromosome condensation 1/beta-lactamase-inhibitor protein II"/>
    <property type="match status" value="2"/>
</dbReference>
<feature type="repeat" description="RCC1" evidence="3">
    <location>
        <begin position="166"/>
        <end position="219"/>
    </location>
</feature>
<organism evidence="5 6">
    <name type="scientific">Syncephalis pseudoplumigaleata</name>
    <dbReference type="NCBI Taxonomy" id="1712513"/>
    <lineage>
        <taxon>Eukaryota</taxon>
        <taxon>Fungi</taxon>
        <taxon>Fungi incertae sedis</taxon>
        <taxon>Zoopagomycota</taxon>
        <taxon>Zoopagomycotina</taxon>
        <taxon>Zoopagomycetes</taxon>
        <taxon>Zoopagales</taxon>
        <taxon>Piptocephalidaceae</taxon>
        <taxon>Syncephalis</taxon>
    </lineage>
</organism>
<protein>
    <submittedName>
        <fullName evidence="5">Regulator of chromosome condensation 1/beta-lactamase-inhibitor protein II</fullName>
    </submittedName>
</protein>
<sequence length="389" mass="41032">MPLFAFGSNGHGQLGLGHQEDCHQPAPCPFTAKSAIASITGGGNHTLLITASGELWAVGAHDAGQLGLPSSADTTLFAPATVPSGLPREVMAAAGGWTHSVLLSTQHQVWTCGANRHGQCGIDSGDDDKHAPSATVAPSPIAIADLVRVHHIAAGLRTSWALSADGLLYGWGCNRHGRLNPSLSARNIMRPTLLALPPSLGRAVAVACGQRHTVIVANHGRSLYCLGDNRWHQLGSSDEAARTNLLSLRDIAPHLDDSVTIVEIGAGWSHTIVRLSNGEVWAWGRGDRGQLGVALPADARRRRAEPVRVALPSAAVAIAVGSEHALALLDDDDDDEHRCFAWGWNEHGNCGLGHTDDVYTPVEITWPSPPGRIRGIGAGYGTSFVWARE</sequence>
<dbReference type="PROSITE" id="PS00626">
    <property type="entry name" value="RCC1_2"/>
    <property type="match status" value="1"/>
</dbReference>
<dbReference type="PRINTS" id="PR00633">
    <property type="entry name" value="RCCNDNSATION"/>
</dbReference>
<accession>A0A4P9Z584</accession>
<dbReference type="GO" id="GO:0005737">
    <property type="term" value="C:cytoplasm"/>
    <property type="evidence" value="ECO:0007669"/>
    <property type="project" value="TreeGrafter"/>
</dbReference>
<feature type="repeat" description="RCC1" evidence="3">
    <location>
        <begin position="53"/>
        <end position="106"/>
    </location>
</feature>
<keyword evidence="1" id="KW-0344">Guanine-nucleotide releasing factor</keyword>